<comment type="caution">
    <text evidence="1">The sequence shown here is derived from an EMBL/GenBank/DDBJ whole genome shotgun (WGS) entry which is preliminary data.</text>
</comment>
<dbReference type="Proteomes" id="UP001058974">
    <property type="component" value="Chromosome 7"/>
</dbReference>
<keyword evidence="2" id="KW-1185">Reference proteome</keyword>
<evidence type="ECO:0000313" key="2">
    <source>
        <dbReference type="Proteomes" id="UP001058974"/>
    </source>
</evidence>
<protein>
    <submittedName>
        <fullName evidence="1">Uncharacterized protein</fullName>
    </submittedName>
</protein>
<dbReference type="EMBL" id="JAMSHJ010000007">
    <property type="protein sequence ID" value="KAI5387988.1"/>
    <property type="molecule type" value="Genomic_DNA"/>
</dbReference>
<sequence length="213" mass="24514">MGKKTKLVHVHDTTSLYSNVEMIDKFHHGIKFSSTGRERDVTMETRLKDERENMNTSGEPHAPFFYFHLSIIYELEVLIPFTYFKTKFLTTVNIYPSQVTPNIWGDMVGVIVDEKRECLVQMQAFNVVEFDVHFFSLSENFSSDYQLFSDMFPAQLSTLLETQLVRHLWKRGSDEATKGNIICFEGTYIKGGHSGPRSTRRSGMFEAIAQEGS</sequence>
<accession>A0A9D4VPW4</accession>
<evidence type="ECO:0000313" key="1">
    <source>
        <dbReference type="EMBL" id="KAI5387988.1"/>
    </source>
</evidence>
<name>A0A9D4VPW4_PEA</name>
<reference evidence="1 2" key="1">
    <citation type="journal article" date="2022" name="Nat. Genet.">
        <title>Improved pea reference genome and pan-genome highlight genomic features and evolutionary characteristics.</title>
        <authorList>
            <person name="Yang T."/>
            <person name="Liu R."/>
            <person name="Luo Y."/>
            <person name="Hu S."/>
            <person name="Wang D."/>
            <person name="Wang C."/>
            <person name="Pandey M.K."/>
            <person name="Ge S."/>
            <person name="Xu Q."/>
            <person name="Li N."/>
            <person name="Li G."/>
            <person name="Huang Y."/>
            <person name="Saxena R.K."/>
            <person name="Ji Y."/>
            <person name="Li M."/>
            <person name="Yan X."/>
            <person name="He Y."/>
            <person name="Liu Y."/>
            <person name="Wang X."/>
            <person name="Xiang C."/>
            <person name="Varshney R.K."/>
            <person name="Ding H."/>
            <person name="Gao S."/>
            <person name="Zong X."/>
        </authorList>
    </citation>
    <scope>NUCLEOTIDE SEQUENCE [LARGE SCALE GENOMIC DNA]</scope>
    <source>
        <strain evidence="1 2">cv. Zhongwan 6</strain>
    </source>
</reference>
<dbReference type="Gramene" id="Psat07G0390400-T1">
    <property type="protein sequence ID" value="KAI5387988.1"/>
    <property type="gene ID" value="KIW84_073904"/>
</dbReference>
<gene>
    <name evidence="1" type="ORF">KIW84_073904</name>
</gene>
<organism evidence="1 2">
    <name type="scientific">Pisum sativum</name>
    <name type="common">Garden pea</name>
    <name type="synonym">Lathyrus oleraceus</name>
    <dbReference type="NCBI Taxonomy" id="3888"/>
    <lineage>
        <taxon>Eukaryota</taxon>
        <taxon>Viridiplantae</taxon>
        <taxon>Streptophyta</taxon>
        <taxon>Embryophyta</taxon>
        <taxon>Tracheophyta</taxon>
        <taxon>Spermatophyta</taxon>
        <taxon>Magnoliopsida</taxon>
        <taxon>eudicotyledons</taxon>
        <taxon>Gunneridae</taxon>
        <taxon>Pentapetalae</taxon>
        <taxon>rosids</taxon>
        <taxon>fabids</taxon>
        <taxon>Fabales</taxon>
        <taxon>Fabaceae</taxon>
        <taxon>Papilionoideae</taxon>
        <taxon>50 kb inversion clade</taxon>
        <taxon>NPAAA clade</taxon>
        <taxon>Hologalegina</taxon>
        <taxon>IRL clade</taxon>
        <taxon>Fabeae</taxon>
        <taxon>Lathyrus</taxon>
    </lineage>
</organism>
<dbReference type="AlphaFoldDB" id="A0A9D4VPW4"/>
<proteinExistence type="predicted"/>